<keyword evidence="2" id="KW-1185">Reference proteome</keyword>
<name>A0AAF0CDI5_9GAMM</name>
<evidence type="ECO:0000313" key="1">
    <source>
        <dbReference type="EMBL" id="WDE08851.1"/>
    </source>
</evidence>
<dbReference type="KEGG" id="tvd:SG34_033710"/>
<gene>
    <name evidence="1" type="ORF">SG34_033710</name>
</gene>
<protein>
    <submittedName>
        <fullName evidence="1">Uncharacterized protein</fullName>
    </submittedName>
</protein>
<accession>A0AAF0CDI5</accession>
<proteinExistence type="predicted"/>
<reference evidence="1 2" key="1">
    <citation type="journal article" date="2015" name="Genome Announc.">
        <title>Draft Genome Sequences of Marine Isolates of Thalassomonas viridans and Thalassomonas actiniarum.</title>
        <authorList>
            <person name="Olonade I."/>
            <person name="van Zyl L.J."/>
            <person name="Trindade M."/>
        </authorList>
    </citation>
    <scope>NUCLEOTIDE SEQUENCE [LARGE SCALE GENOMIC DNA]</scope>
    <source>
        <strain evidence="1 2">XOM25</strain>
    </source>
</reference>
<sequence>MSESNVGPNNGQTSSKALLSMLISLTDNFHKFNEECAFLCDAFAAVAREPDDISEDTSEGIGHISARLKAQLKAYDERIYTLYKTVQSQQQQSAENEEEE</sequence>
<organism evidence="1 2">
    <name type="scientific">Thalassomonas viridans</name>
    <dbReference type="NCBI Taxonomy" id="137584"/>
    <lineage>
        <taxon>Bacteria</taxon>
        <taxon>Pseudomonadati</taxon>
        <taxon>Pseudomonadota</taxon>
        <taxon>Gammaproteobacteria</taxon>
        <taxon>Alteromonadales</taxon>
        <taxon>Colwelliaceae</taxon>
        <taxon>Thalassomonas</taxon>
    </lineage>
</organism>
<reference evidence="1 2" key="2">
    <citation type="journal article" date="2022" name="Mar. Drugs">
        <title>Bioassay-Guided Fractionation Leads to the Detection of Cholic Acid Generated by the Rare Thalassomonas sp.</title>
        <authorList>
            <person name="Pheiffer F."/>
            <person name="Schneider Y.K."/>
            <person name="Hansen E.H."/>
            <person name="Andersen J.H."/>
            <person name="Isaksson J."/>
            <person name="Busche T."/>
            <person name="R C."/>
            <person name="Kalinowski J."/>
            <person name="Zyl L.V."/>
            <person name="Trindade M."/>
        </authorList>
    </citation>
    <scope>NUCLEOTIDE SEQUENCE [LARGE SCALE GENOMIC DNA]</scope>
    <source>
        <strain evidence="1 2">XOM25</strain>
    </source>
</reference>
<dbReference type="Proteomes" id="UP000032352">
    <property type="component" value="Chromosome pTvir"/>
</dbReference>
<dbReference type="AlphaFoldDB" id="A0AAF0CDI5"/>
<evidence type="ECO:0000313" key="2">
    <source>
        <dbReference type="Proteomes" id="UP000032352"/>
    </source>
</evidence>
<dbReference type="RefSeq" id="WP_044842179.1">
    <property type="nucleotide sequence ID" value="NZ_CP059734.1"/>
</dbReference>
<dbReference type="EMBL" id="CP059734">
    <property type="protein sequence ID" value="WDE08851.1"/>
    <property type="molecule type" value="Genomic_DNA"/>
</dbReference>